<feature type="domain" description="HMA" evidence="2">
    <location>
        <begin position="1"/>
        <end position="65"/>
    </location>
</feature>
<dbReference type="InterPro" id="IPR017969">
    <property type="entry name" value="Heavy-metal-associated_CS"/>
</dbReference>
<dbReference type="EMBL" id="DROK01000137">
    <property type="protein sequence ID" value="HHI97115.1"/>
    <property type="molecule type" value="Genomic_DNA"/>
</dbReference>
<dbReference type="InterPro" id="IPR036163">
    <property type="entry name" value="HMA_dom_sf"/>
</dbReference>
<gene>
    <name evidence="3" type="ORF">ENJ96_04615</name>
</gene>
<organism evidence="3">
    <name type="scientific">Thermodesulfatator atlanticus</name>
    <dbReference type="NCBI Taxonomy" id="501497"/>
    <lineage>
        <taxon>Bacteria</taxon>
        <taxon>Pseudomonadati</taxon>
        <taxon>Thermodesulfobacteriota</taxon>
        <taxon>Thermodesulfobacteria</taxon>
        <taxon>Thermodesulfobacteriales</taxon>
        <taxon>Thermodesulfatatoraceae</taxon>
        <taxon>Thermodesulfatator</taxon>
    </lineage>
</organism>
<reference evidence="3" key="1">
    <citation type="journal article" date="2020" name="mSystems">
        <title>Genome- and Community-Level Interaction Insights into Carbon Utilization and Element Cycling Functions of Hydrothermarchaeota in Hydrothermal Sediment.</title>
        <authorList>
            <person name="Zhou Z."/>
            <person name="Liu Y."/>
            <person name="Xu W."/>
            <person name="Pan J."/>
            <person name="Luo Z.H."/>
            <person name="Li M."/>
        </authorList>
    </citation>
    <scope>NUCLEOTIDE SEQUENCE [LARGE SCALE GENOMIC DNA]</scope>
    <source>
        <strain evidence="3">HyVt-533</strain>
    </source>
</reference>
<dbReference type="FunFam" id="3.30.70.100:FF:000001">
    <property type="entry name" value="ATPase copper transporting beta"/>
    <property type="match status" value="1"/>
</dbReference>
<proteinExistence type="predicted"/>
<dbReference type="Pfam" id="PF00403">
    <property type="entry name" value="HMA"/>
    <property type="match status" value="1"/>
</dbReference>
<evidence type="ECO:0000256" key="1">
    <source>
        <dbReference type="ARBA" id="ARBA00022723"/>
    </source>
</evidence>
<dbReference type="SUPFAM" id="SSF55008">
    <property type="entry name" value="HMA, heavy metal-associated domain"/>
    <property type="match status" value="1"/>
</dbReference>
<comment type="caution">
    <text evidence="3">The sequence shown here is derived from an EMBL/GenBank/DDBJ whole genome shotgun (WGS) entry which is preliminary data.</text>
</comment>
<dbReference type="Proteomes" id="UP000886101">
    <property type="component" value="Unassembled WGS sequence"/>
</dbReference>
<sequence length="67" mass="7258">MRRIKIAGMSCEHCVKRVTKALESLPGVTNVKVSLSTGEATFEAPPELSLEEVAKVIAEAGYQVVRE</sequence>
<evidence type="ECO:0000313" key="3">
    <source>
        <dbReference type="EMBL" id="HHI97115.1"/>
    </source>
</evidence>
<dbReference type="GO" id="GO:0046872">
    <property type="term" value="F:metal ion binding"/>
    <property type="evidence" value="ECO:0007669"/>
    <property type="project" value="UniProtKB-KW"/>
</dbReference>
<dbReference type="AlphaFoldDB" id="A0A7V5NZP0"/>
<accession>A0A7V5NZP0</accession>
<dbReference type="PROSITE" id="PS01047">
    <property type="entry name" value="HMA_1"/>
    <property type="match status" value="1"/>
</dbReference>
<dbReference type="InterPro" id="IPR006121">
    <property type="entry name" value="HMA_dom"/>
</dbReference>
<protein>
    <submittedName>
        <fullName evidence="3">Heavy-metal-associated domain-containing protein</fullName>
    </submittedName>
</protein>
<dbReference type="CDD" id="cd00371">
    <property type="entry name" value="HMA"/>
    <property type="match status" value="1"/>
</dbReference>
<dbReference type="Gene3D" id="3.30.70.100">
    <property type="match status" value="1"/>
</dbReference>
<name>A0A7V5NZP0_9BACT</name>
<keyword evidence="1" id="KW-0479">Metal-binding</keyword>
<dbReference type="PROSITE" id="PS50846">
    <property type="entry name" value="HMA_2"/>
    <property type="match status" value="1"/>
</dbReference>
<evidence type="ECO:0000259" key="2">
    <source>
        <dbReference type="PROSITE" id="PS50846"/>
    </source>
</evidence>